<evidence type="ECO:0000256" key="13">
    <source>
        <dbReference type="SAM" id="MobiDB-lite"/>
    </source>
</evidence>
<proteinExistence type="inferred from homology"/>
<evidence type="ECO:0000313" key="15">
    <source>
        <dbReference type="EnsemblPlants" id="TraesCS1D02G143500.1"/>
    </source>
</evidence>
<dbReference type="InterPro" id="IPR051140">
    <property type="entry name" value="GATA_TF"/>
</dbReference>
<evidence type="ECO:0000313" key="16">
    <source>
        <dbReference type="Proteomes" id="UP000019116"/>
    </source>
</evidence>
<dbReference type="Gramene" id="TraesCLE_scaffold_089857_01G000100.1">
    <property type="protein sequence ID" value="TraesCLE_scaffold_089857_01G000100.1"/>
    <property type="gene ID" value="TraesCLE_scaffold_089857_01G000100"/>
</dbReference>
<dbReference type="PROSITE" id="PS50114">
    <property type="entry name" value="GATA_ZN_FINGER_2"/>
    <property type="match status" value="2"/>
</dbReference>
<dbReference type="OrthoDB" id="2162994at2759"/>
<evidence type="ECO:0000256" key="5">
    <source>
        <dbReference type="ARBA" id="ARBA00022833"/>
    </source>
</evidence>
<dbReference type="SMART" id="SM00401">
    <property type="entry name" value="ZnF_GATA"/>
    <property type="match status" value="2"/>
</dbReference>
<dbReference type="AlphaFoldDB" id="A0A3B5ZSD1"/>
<dbReference type="PANTHER" id="PTHR45658">
    <property type="entry name" value="GATA TRANSCRIPTION FACTOR"/>
    <property type="match status" value="1"/>
</dbReference>
<evidence type="ECO:0000256" key="12">
    <source>
        <dbReference type="PROSITE-ProRule" id="PRU00094"/>
    </source>
</evidence>
<evidence type="ECO:0000256" key="10">
    <source>
        <dbReference type="ARBA" id="ARBA00023242"/>
    </source>
</evidence>
<evidence type="ECO:0000256" key="8">
    <source>
        <dbReference type="ARBA" id="ARBA00023159"/>
    </source>
</evidence>
<dbReference type="STRING" id="4565.A0A3B5ZSD1"/>
<dbReference type="GO" id="GO:0005634">
    <property type="term" value="C:nucleus"/>
    <property type="evidence" value="ECO:0000318"/>
    <property type="project" value="GO_Central"/>
</dbReference>
<dbReference type="Gramene" id="TraesNOR1D03G00474750.1">
    <property type="protein sequence ID" value="TraesNOR1D03G00474750.1"/>
    <property type="gene ID" value="TraesNOR1D03G00474750"/>
</dbReference>
<keyword evidence="8" id="KW-0010">Activator</keyword>
<dbReference type="Gramene" id="TraesWEE_scaffold_114172_01G000100.1">
    <property type="protein sequence ID" value="TraesWEE_scaffold_114172_01G000100.1"/>
    <property type="gene ID" value="TraesWEE_scaffold_114172_01G000100"/>
</dbReference>
<dbReference type="CDD" id="cd00202">
    <property type="entry name" value="ZnF_GATA"/>
    <property type="match status" value="2"/>
</dbReference>
<comment type="function">
    <text evidence="11">Transcriptional activator that specifically binds 5'-GATA-3' or 5'-GAT-3' motifs within gene promoters. May be involved in the regulation of some light-responsive genes.</text>
</comment>
<keyword evidence="4 12" id="KW-0863">Zinc-finger</keyword>
<sequence length="294" mass="32777">MDLEPAVMGGRRAQEELESLPNKDAFPMVEEMEQEPAVMGPRTKVVRRRRGAMSARPGQRRCRHCGTTKTPQWHRGPAGCRTLCNACGVRYKRERPEHAPSDQGLEVGGGEALGTVEPEPPELGSQTKRVVRQRRTLAWPPTPTAAEPEQQWCQHCGKMKKPQWREGAAAEEEREWLPNKNVPAVETMEPKPSVVAPRTEGAARRAVASPALSDLGQRLCRHCGTAETPQWRQGPEGRKTLCNACGMRYRAGRLVPEYRPLRSPTFSPELHSNRHSRVAQMRPAGAPHPLPPDK</sequence>
<dbReference type="Gramene" id="TraesRN1D0100384200.1">
    <property type="protein sequence ID" value="TraesRN1D0100384200.1"/>
    <property type="gene ID" value="TraesRN1D0100384200"/>
</dbReference>
<keyword evidence="10" id="KW-0539">Nucleus</keyword>
<dbReference type="Gramene" id="TraesSTA1D03G00466070.1">
    <property type="protein sequence ID" value="TraesSTA1D03G00466070.1"/>
    <property type="gene ID" value="TraesSTA1D03G00466070"/>
</dbReference>
<dbReference type="PANTHER" id="PTHR45658:SF140">
    <property type="entry name" value="GATA-TYPE DOMAIN-CONTAINING PROTEIN"/>
    <property type="match status" value="1"/>
</dbReference>
<dbReference type="Gramene" id="TraesCS1D03G0363200.1">
    <property type="protein sequence ID" value="TraesCS1D03G0363200.1.CDS"/>
    <property type="gene ID" value="TraesCS1D03G0363200"/>
</dbReference>
<keyword evidence="5" id="KW-0862">Zinc</keyword>
<evidence type="ECO:0000259" key="14">
    <source>
        <dbReference type="PROSITE" id="PS50114"/>
    </source>
</evidence>
<comment type="similarity">
    <text evidence="2">Belongs to the type IV zinc-finger family. Class A subfamily.</text>
</comment>
<evidence type="ECO:0000256" key="2">
    <source>
        <dbReference type="ARBA" id="ARBA00005694"/>
    </source>
</evidence>
<feature type="domain" description="GATA-type" evidence="14">
    <location>
        <begin position="56"/>
        <end position="92"/>
    </location>
</feature>
<reference evidence="15" key="2">
    <citation type="submission" date="2018-10" db="UniProtKB">
        <authorList>
            <consortium name="EnsemblPlants"/>
        </authorList>
    </citation>
    <scope>IDENTIFICATION</scope>
</reference>
<dbReference type="InterPro" id="IPR013088">
    <property type="entry name" value="Znf_NHR/GATA"/>
</dbReference>
<evidence type="ECO:0000256" key="4">
    <source>
        <dbReference type="ARBA" id="ARBA00022771"/>
    </source>
</evidence>
<dbReference type="EnsemblPlants" id="TraesCS1D02G143500.1">
    <property type="protein sequence ID" value="TraesCS1D02G143500.1"/>
    <property type="gene ID" value="TraesCS1D02G143500"/>
</dbReference>
<evidence type="ECO:0000256" key="9">
    <source>
        <dbReference type="ARBA" id="ARBA00023163"/>
    </source>
</evidence>
<evidence type="ECO:0000256" key="7">
    <source>
        <dbReference type="ARBA" id="ARBA00023125"/>
    </source>
</evidence>
<reference evidence="15" key="1">
    <citation type="submission" date="2018-08" db="EMBL/GenBank/DDBJ databases">
        <authorList>
            <person name="Rossello M."/>
        </authorList>
    </citation>
    <scope>NUCLEOTIDE SEQUENCE [LARGE SCALE GENOMIC DNA]</scope>
    <source>
        <strain evidence="15">cv. Chinese Spring</strain>
    </source>
</reference>
<dbReference type="Gramene" id="TraesCS1D02G143500.1">
    <property type="protein sequence ID" value="TraesCS1D02G143500.1"/>
    <property type="gene ID" value="TraesCS1D02G143500"/>
</dbReference>
<dbReference type="Gramene" id="TraesMAC1D03G00466860.1">
    <property type="protein sequence ID" value="TraesMAC1D03G00466860.1"/>
    <property type="gene ID" value="TraesMAC1D03G00466860"/>
</dbReference>
<protein>
    <recommendedName>
        <fullName evidence="14">GATA-type domain-containing protein</fullName>
    </recommendedName>
</protein>
<dbReference type="GO" id="GO:0000976">
    <property type="term" value="F:transcription cis-regulatory region binding"/>
    <property type="evidence" value="ECO:0000318"/>
    <property type="project" value="GO_Central"/>
</dbReference>
<dbReference type="SUPFAM" id="SSF57716">
    <property type="entry name" value="Glucocorticoid receptor-like (DNA-binding domain)"/>
    <property type="match status" value="2"/>
</dbReference>
<feature type="region of interest" description="Disordered" evidence="13">
    <location>
        <begin position="33"/>
        <end position="75"/>
    </location>
</feature>
<feature type="domain" description="GATA-type" evidence="14">
    <location>
        <begin position="220"/>
        <end position="250"/>
    </location>
</feature>
<comment type="subcellular location">
    <subcellularLocation>
        <location evidence="1">Nucleus</location>
    </subcellularLocation>
</comment>
<dbReference type="Gramene" id="TraesARI1D03G00472830.1">
    <property type="protein sequence ID" value="TraesARI1D03G00472830.1"/>
    <property type="gene ID" value="TraesARI1D03G00472830"/>
</dbReference>
<keyword evidence="9" id="KW-0804">Transcription</keyword>
<dbReference type="SMR" id="A0A3B5ZSD1"/>
<dbReference type="GO" id="GO:0008270">
    <property type="term" value="F:zinc ion binding"/>
    <property type="evidence" value="ECO:0007669"/>
    <property type="project" value="UniProtKB-KW"/>
</dbReference>
<dbReference type="OMA" id="EPEQQWC"/>
<dbReference type="GO" id="GO:0006357">
    <property type="term" value="P:regulation of transcription by RNA polymerase II"/>
    <property type="evidence" value="ECO:0000318"/>
    <property type="project" value="GO_Central"/>
</dbReference>
<organism evidence="15">
    <name type="scientific">Triticum aestivum</name>
    <name type="common">Wheat</name>
    <dbReference type="NCBI Taxonomy" id="4565"/>
    <lineage>
        <taxon>Eukaryota</taxon>
        <taxon>Viridiplantae</taxon>
        <taxon>Streptophyta</taxon>
        <taxon>Embryophyta</taxon>
        <taxon>Tracheophyta</taxon>
        <taxon>Spermatophyta</taxon>
        <taxon>Magnoliopsida</taxon>
        <taxon>Liliopsida</taxon>
        <taxon>Poales</taxon>
        <taxon>Poaceae</taxon>
        <taxon>BOP clade</taxon>
        <taxon>Pooideae</taxon>
        <taxon>Triticodae</taxon>
        <taxon>Triticeae</taxon>
        <taxon>Triticinae</taxon>
        <taxon>Triticum</taxon>
    </lineage>
</organism>
<dbReference type="Pfam" id="PF00320">
    <property type="entry name" value="GATA"/>
    <property type="match status" value="2"/>
</dbReference>
<dbReference type="InterPro" id="IPR000679">
    <property type="entry name" value="Znf_GATA"/>
</dbReference>
<name>A0A3B5ZSD1_WHEAT</name>
<dbReference type="Gramene" id="TraesROB_scaffold_001295_01G000100.1">
    <property type="protein sequence ID" value="TraesROB_scaffold_001295_01G000100.1"/>
    <property type="gene ID" value="TraesROB_scaffold_001295_01G000100"/>
</dbReference>
<keyword evidence="16" id="KW-1185">Reference proteome</keyword>
<keyword evidence="6" id="KW-0805">Transcription regulation</keyword>
<dbReference type="Gramene" id="TraesCAD_scaffold_094034_01G000100.1">
    <property type="protein sequence ID" value="TraesCAD_scaffold_094034_01G000100.1"/>
    <property type="gene ID" value="TraesCAD_scaffold_094034_01G000100"/>
</dbReference>
<evidence type="ECO:0000256" key="3">
    <source>
        <dbReference type="ARBA" id="ARBA00022723"/>
    </source>
</evidence>
<evidence type="ECO:0000256" key="1">
    <source>
        <dbReference type="ARBA" id="ARBA00004123"/>
    </source>
</evidence>
<evidence type="ECO:0000256" key="11">
    <source>
        <dbReference type="ARBA" id="ARBA00055020"/>
    </source>
</evidence>
<evidence type="ECO:0000256" key="6">
    <source>
        <dbReference type="ARBA" id="ARBA00023015"/>
    </source>
</evidence>
<dbReference type="GO" id="GO:0030154">
    <property type="term" value="P:cell differentiation"/>
    <property type="evidence" value="ECO:0000318"/>
    <property type="project" value="GO_Central"/>
</dbReference>
<dbReference type="Gramene" id="TraesLAC1D03G00470880.1">
    <property type="protein sequence ID" value="TraesLAC1D03G00470880.1"/>
    <property type="gene ID" value="TraesLAC1D03G00470880"/>
</dbReference>
<dbReference type="FunFam" id="3.30.50.10:FF:000025">
    <property type="entry name" value="GATA transcription factor"/>
    <property type="match status" value="1"/>
</dbReference>
<dbReference type="Proteomes" id="UP000019116">
    <property type="component" value="Chromosome 1D"/>
</dbReference>
<dbReference type="Gene3D" id="3.30.50.10">
    <property type="entry name" value="Erythroid Transcription Factor GATA-1, subunit A"/>
    <property type="match status" value="2"/>
</dbReference>
<dbReference type="PROSITE" id="PS00344">
    <property type="entry name" value="GATA_ZN_FINGER_1"/>
    <property type="match status" value="2"/>
</dbReference>
<feature type="region of interest" description="Disordered" evidence="13">
    <location>
        <begin position="260"/>
        <end position="294"/>
    </location>
</feature>
<keyword evidence="3" id="KW-0479">Metal-binding</keyword>
<keyword evidence="7" id="KW-0238">DNA-binding</keyword>
<accession>A0A3B5ZSD1</accession>